<dbReference type="GO" id="GO:0016791">
    <property type="term" value="F:phosphatase activity"/>
    <property type="evidence" value="ECO:0007669"/>
    <property type="project" value="TreeGrafter"/>
</dbReference>
<dbReference type="Gene3D" id="3.40.50.1000">
    <property type="entry name" value="HAD superfamily/HAD-like"/>
    <property type="match status" value="1"/>
</dbReference>
<evidence type="ECO:0000313" key="1">
    <source>
        <dbReference type="EMBL" id="ARW20095.1"/>
    </source>
</evidence>
<dbReference type="NCBIfam" id="TIGR00099">
    <property type="entry name" value="Cof-subfamily"/>
    <property type="match status" value="1"/>
</dbReference>
<evidence type="ECO:0000313" key="2">
    <source>
        <dbReference type="Proteomes" id="UP000196118"/>
    </source>
</evidence>
<dbReference type="GO" id="GO:0000287">
    <property type="term" value="F:magnesium ion binding"/>
    <property type="evidence" value="ECO:0007669"/>
    <property type="project" value="TreeGrafter"/>
</dbReference>
<accession>A0A1Y0VPK9</accession>
<dbReference type="PANTHER" id="PTHR10000">
    <property type="entry name" value="PHOSPHOSERINE PHOSPHATASE"/>
    <property type="match status" value="1"/>
</dbReference>
<dbReference type="Pfam" id="PF08282">
    <property type="entry name" value="Hydrolase_3"/>
    <property type="match status" value="1"/>
</dbReference>
<dbReference type="Gene3D" id="3.30.1240.10">
    <property type="match status" value="1"/>
</dbReference>
<dbReference type="InterPro" id="IPR006379">
    <property type="entry name" value="HAD-SF_hydro_IIB"/>
</dbReference>
<dbReference type="EMBL" id="CP021474">
    <property type="protein sequence ID" value="ARW20095.1"/>
    <property type="molecule type" value="Genomic_DNA"/>
</dbReference>
<gene>
    <name evidence="1" type="ORF">S100892_01526</name>
</gene>
<dbReference type="AlphaFoldDB" id="A0A1Y0VPK9"/>
<name>A0A1Y0VPK9_PEDPE</name>
<dbReference type="InterPro" id="IPR000150">
    <property type="entry name" value="Cof"/>
</dbReference>
<protein>
    <submittedName>
        <fullName evidence="1">Phosphoglycolate phosphatase</fullName>
    </submittedName>
</protein>
<dbReference type="PANTHER" id="PTHR10000:SF8">
    <property type="entry name" value="HAD SUPERFAMILY HYDROLASE-LIKE, TYPE 3"/>
    <property type="match status" value="1"/>
</dbReference>
<dbReference type="SUPFAM" id="SSF56784">
    <property type="entry name" value="HAD-like"/>
    <property type="match status" value="1"/>
</dbReference>
<sequence length="273" mass="30241">MIKLIVSDLDETLVGPDGNVSEENIEAIKKATQKGVKFVPNTGRGFESVQPLLETLGLKGKVNEFVISYNGGVIVENQNFDVIQANAFSFEQATQIFDITKQHLENSTHIYTLNDVYVFNEVEGDNEYIRSRGVRTIRFEHDNLDTLKDEPIFKIITMNPDFNKRKQIKAEVLDKVNFDVNATFSSDRYTEFNLKGVDKGQASLELGRHLGIKADEIMALGDNNNDVAMLKSVGLPVVVSNASASAKANAKYIAKGNYETGVAEAINKFVLGE</sequence>
<dbReference type="Proteomes" id="UP000196118">
    <property type="component" value="Chromosome"/>
</dbReference>
<organism evidence="1 2">
    <name type="scientific">Pediococcus pentosaceus</name>
    <dbReference type="NCBI Taxonomy" id="1255"/>
    <lineage>
        <taxon>Bacteria</taxon>
        <taxon>Bacillati</taxon>
        <taxon>Bacillota</taxon>
        <taxon>Bacilli</taxon>
        <taxon>Lactobacillales</taxon>
        <taxon>Lactobacillaceae</taxon>
        <taxon>Pediococcus</taxon>
    </lineage>
</organism>
<dbReference type="NCBIfam" id="TIGR01484">
    <property type="entry name" value="HAD-SF-IIB"/>
    <property type="match status" value="1"/>
</dbReference>
<dbReference type="GO" id="GO:0005829">
    <property type="term" value="C:cytosol"/>
    <property type="evidence" value="ECO:0007669"/>
    <property type="project" value="TreeGrafter"/>
</dbReference>
<reference evidence="1 2" key="1">
    <citation type="submission" date="2017-05" db="EMBL/GenBank/DDBJ databases">
        <title>Genome sequence of Pediococcus pentosaceus strain SRCM100892.</title>
        <authorList>
            <person name="Cho S.H."/>
        </authorList>
    </citation>
    <scope>NUCLEOTIDE SEQUENCE [LARGE SCALE GENOMIC DNA]</scope>
    <source>
        <strain evidence="1 2">SRCM100892</strain>
    </source>
</reference>
<dbReference type="InterPro" id="IPR036412">
    <property type="entry name" value="HAD-like_sf"/>
</dbReference>
<dbReference type="InterPro" id="IPR023214">
    <property type="entry name" value="HAD_sf"/>
</dbReference>
<dbReference type="SFLD" id="SFLDG01140">
    <property type="entry name" value="C2.B:_Phosphomannomutase_and_P"/>
    <property type="match status" value="1"/>
</dbReference>
<dbReference type="SFLD" id="SFLDS00003">
    <property type="entry name" value="Haloacid_Dehalogenase"/>
    <property type="match status" value="1"/>
</dbReference>
<proteinExistence type="predicted"/>